<dbReference type="AlphaFoldDB" id="A0A8S1B5D5"/>
<protein>
    <submittedName>
        <fullName evidence="2">Uncharacterized protein</fullName>
    </submittedName>
</protein>
<evidence type="ECO:0000313" key="2">
    <source>
        <dbReference type="EMBL" id="CAB3256942.1"/>
    </source>
</evidence>
<gene>
    <name evidence="2" type="ORF">APLA_LOCUS15658</name>
</gene>
<proteinExistence type="predicted"/>
<keyword evidence="1" id="KW-0175">Coiled coil</keyword>
<evidence type="ECO:0000256" key="1">
    <source>
        <dbReference type="SAM" id="Coils"/>
    </source>
</evidence>
<organism evidence="2 3">
    <name type="scientific">Arctia plantaginis</name>
    <name type="common">Wood tiger moth</name>
    <name type="synonym">Phalaena plantaginis</name>
    <dbReference type="NCBI Taxonomy" id="874455"/>
    <lineage>
        <taxon>Eukaryota</taxon>
        <taxon>Metazoa</taxon>
        <taxon>Ecdysozoa</taxon>
        <taxon>Arthropoda</taxon>
        <taxon>Hexapoda</taxon>
        <taxon>Insecta</taxon>
        <taxon>Pterygota</taxon>
        <taxon>Neoptera</taxon>
        <taxon>Endopterygota</taxon>
        <taxon>Lepidoptera</taxon>
        <taxon>Glossata</taxon>
        <taxon>Ditrysia</taxon>
        <taxon>Noctuoidea</taxon>
        <taxon>Erebidae</taxon>
        <taxon>Arctiinae</taxon>
        <taxon>Arctia</taxon>
    </lineage>
</organism>
<comment type="caution">
    <text evidence="2">The sequence shown here is derived from an EMBL/GenBank/DDBJ whole genome shotgun (WGS) entry which is preliminary data.</text>
</comment>
<accession>A0A8S1B5D5</accession>
<dbReference type="EMBL" id="CADEBC010000588">
    <property type="protein sequence ID" value="CAB3256942.1"/>
    <property type="molecule type" value="Genomic_DNA"/>
</dbReference>
<name>A0A8S1B5D5_ARCPL</name>
<sequence>MDAPIKTIGSIHLELQRVTAGRLPHHGLEGDAARASQVPQTPNPIRMPAPDPDLLSLGSKIQGLADNFRALQVDIDGWRLEMDEAIRSRTGADCFCGEPPRPESDCIRGEMEAVTQQLKRLREAVEINIRAVERQRAESPPSPEGMGVGNACRRRGLRWTYCGRSGLRSQR</sequence>
<keyword evidence="3" id="KW-1185">Reference proteome</keyword>
<feature type="coiled-coil region" evidence="1">
    <location>
        <begin position="104"/>
        <end position="135"/>
    </location>
</feature>
<dbReference type="Proteomes" id="UP000494106">
    <property type="component" value="Unassembled WGS sequence"/>
</dbReference>
<reference evidence="2 3" key="1">
    <citation type="submission" date="2020-04" db="EMBL/GenBank/DDBJ databases">
        <authorList>
            <person name="Wallbank WR R."/>
            <person name="Pardo Diaz C."/>
            <person name="Kozak K."/>
            <person name="Martin S."/>
            <person name="Jiggins C."/>
            <person name="Moest M."/>
            <person name="Warren A I."/>
            <person name="Byers J.R.P. K."/>
            <person name="Montejo-Kovacevich G."/>
            <person name="Yen C E."/>
        </authorList>
    </citation>
    <scope>NUCLEOTIDE SEQUENCE [LARGE SCALE GENOMIC DNA]</scope>
</reference>
<evidence type="ECO:0000313" key="3">
    <source>
        <dbReference type="Proteomes" id="UP000494106"/>
    </source>
</evidence>